<evidence type="ECO:0000313" key="3">
    <source>
        <dbReference type="EMBL" id="EPS97321.1"/>
    </source>
</evidence>
<dbReference type="InterPro" id="IPR029058">
    <property type="entry name" value="AB_hydrolase_fold"/>
</dbReference>
<keyword evidence="4" id="KW-1185">Reference proteome</keyword>
<dbReference type="EMBL" id="KE504177">
    <property type="protein sequence ID" value="EPS97321.1"/>
    <property type="molecule type" value="Genomic_DNA"/>
</dbReference>
<dbReference type="Pfam" id="PF00975">
    <property type="entry name" value="Thioesterase"/>
    <property type="match status" value="1"/>
</dbReference>
<organism evidence="2 4">
    <name type="scientific">Fomitopsis schrenkii</name>
    <name type="common">Brown rot fungus</name>
    <dbReference type="NCBI Taxonomy" id="2126942"/>
    <lineage>
        <taxon>Eukaryota</taxon>
        <taxon>Fungi</taxon>
        <taxon>Dikarya</taxon>
        <taxon>Basidiomycota</taxon>
        <taxon>Agaricomycotina</taxon>
        <taxon>Agaricomycetes</taxon>
        <taxon>Polyporales</taxon>
        <taxon>Fomitopsis</taxon>
    </lineage>
</organism>
<gene>
    <name evidence="2" type="ORF">FOMPIDRAFT_1128745</name>
    <name evidence="3" type="ORF">FOMPIDRAFT_1128805</name>
</gene>
<name>S8E1Q9_FOMSC</name>
<dbReference type="HOGENOM" id="CLU_073914_0_0_1"/>
<proteinExistence type="predicted"/>
<protein>
    <recommendedName>
        <fullName evidence="1">Thioesterase domain-containing protein</fullName>
    </recommendedName>
</protein>
<sequence length="328" mass="36341">MQLLGGLTFTELHLRATASVTAQFDAEADHEEAAFDWLELSQAGRPLVKLVNRQGDTPLILVHGASGSVVSFMPLQQKFTSYLWALQSTPDMPMHSLDAMAAYYYKAIKDAQPNGPYRIGAYSGTSIIAILIAERIVNDGDVAGQFSLLDHSPPLFTSPYFAPDDATVRLRTPSHAFINRVMQSMLCMYSAEPSMPRRQLADEFEDAASGKVMPPAAALRWRIFSSLVTGTYEFTMFELLRQDVPYSQDLLRHALATRLRTVRVPLTLFVADRGILLGLRSAADNVRHSDWSELGTREVYPNANVVIVEGTHFTMLDSTVLTDGLQRG</sequence>
<dbReference type="AlphaFoldDB" id="S8E1Q9"/>
<evidence type="ECO:0000259" key="1">
    <source>
        <dbReference type="Pfam" id="PF00975"/>
    </source>
</evidence>
<dbReference type="Gene3D" id="3.40.50.1820">
    <property type="entry name" value="alpha/beta hydrolase"/>
    <property type="match status" value="1"/>
</dbReference>
<dbReference type="EMBL" id="KE504177">
    <property type="protein sequence ID" value="EPS97318.1"/>
    <property type="molecule type" value="Genomic_DNA"/>
</dbReference>
<dbReference type="SUPFAM" id="SSF53474">
    <property type="entry name" value="alpha/beta-Hydrolases"/>
    <property type="match status" value="1"/>
</dbReference>
<dbReference type="eggNOG" id="KOG1202">
    <property type="taxonomic scope" value="Eukaryota"/>
</dbReference>
<reference evidence="2 4" key="1">
    <citation type="journal article" date="2012" name="Science">
        <title>The Paleozoic origin of enzymatic lignin decomposition reconstructed from 31 fungal genomes.</title>
        <authorList>
            <person name="Floudas D."/>
            <person name="Binder M."/>
            <person name="Riley R."/>
            <person name="Barry K."/>
            <person name="Blanchette R.A."/>
            <person name="Henrissat B."/>
            <person name="Martinez A.T."/>
            <person name="Otillar R."/>
            <person name="Spatafora J.W."/>
            <person name="Yadav J.S."/>
            <person name="Aerts A."/>
            <person name="Benoit I."/>
            <person name="Boyd A."/>
            <person name="Carlson A."/>
            <person name="Copeland A."/>
            <person name="Coutinho P.M."/>
            <person name="de Vries R.P."/>
            <person name="Ferreira P."/>
            <person name="Findley K."/>
            <person name="Foster B."/>
            <person name="Gaskell J."/>
            <person name="Glotzer D."/>
            <person name="Gorecki P."/>
            <person name="Heitman J."/>
            <person name="Hesse C."/>
            <person name="Hori C."/>
            <person name="Igarashi K."/>
            <person name="Jurgens J.A."/>
            <person name="Kallen N."/>
            <person name="Kersten P."/>
            <person name="Kohler A."/>
            <person name="Kuees U."/>
            <person name="Kumar T.K.A."/>
            <person name="Kuo A."/>
            <person name="LaButti K."/>
            <person name="Larrondo L.F."/>
            <person name="Lindquist E."/>
            <person name="Ling A."/>
            <person name="Lombard V."/>
            <person name="Lucas S."/>
            <person name="Lundell T."/>
            <person name="Martin R."/>
            <person name="McLaughlin D.J."/>
            <person name="Morgenstern I."/>
            <person name="Morin E."/>
            <person name="Murat C."/>
            <person name="Nagy L.G."/>
            <person name="Nolan M."/>
            <person name="Ohm R.A."/>
            <person name="Patyshakuliyeva A."/>
            <person name="Rokas A."/>
            <person name="Ruiz-Duenas F.J."/>
            <person name="Sabat G."/>
            <person name="Salamov A."/>
            <person name="Samejima M."/>
            <person name="Schmutz J."/>
            <person name="Slot J.C."/>
            <person name="St John F."/>
            <person name="Stenlid J."/>
            <person name="Sun H."/>
            <person name="Sun S."/>
            <person name="Syed K."/>
            <person name="Tsang A."/>
            <person name="Wiebenga A."/>
            <person name="Young D."/>
            <person name="Pisabarro A."/>
            <person name="Eastwood D.C."/>
            <person name="Martin F."/>
            <person name="Cullen D."/>
            <person name="Grigoriev I.V."/>
            <person name="Hibbett D.S."/>
        </authorList>
    </citation>
    <scope>NUCLEOTIDE SEQUENCE</scope>
    <source>
        <strain evidence="4">FP-58527</strain>
        <strain evidence="2">FP-58527 SS1</strain>
    </source>
</reference>
<dbReference type="OrthoDB" id="2898237at2759"/>
<reference evidence="2" key="2">
    <citation type="submission" date="2013-06" db="EMBL/GenBank/DDBJ databases">
        <authorList>
            <consortium name="DOE Joint Genome Institute"/>
            <person name="Riley R."/>
            <person name="Floudas D."/>
            <person name="Binder M."/>
            <person name="Barry K."/>
            <person name="Blanchette R.A."/>
            <person name="Henrissat B."/>
            <person name="Martinez A.T."/>
            <person name="Otillar R."/>
            <person name="Spatafora J.W."/>
            <person name="Yadav J.S."/>
            <person name="Aerts A."/>
            <person name="Benoit I."/>
            <person name="Boyd A."/>
            <person name="Carlson A."/>
            <person name="Copeland A."/>
            <person name="Coutinho P.M."/>
            <person name="De Vries R.P."/>
            <person name="Ferreira P."/>
            <person name="Findley K."/>
            <person name="Foster B."/>
            <person name="Gaskell J."/>
            <person name="Glotzer D."/>
            <person name="Gorecki P."/>
            <person name="Heitman J."/>
            <person name="Hesse C."/>
            <person name="Hori C."/>
            <person name="Igarashi K."/>
            <person name="Jurgens J.A."/>
            <person name="Kallen N."/>
            <person name="Kersten P."/>
            <person name="Kohler A."/>
            <person name="Kues U."/>
            <person name="Kumar T.K."/>
            <person name="Kuo A."/>
            <person name="LaButti K."/>
            <person name="Larrondo L.F."/>
            <person name="Lindquist E."/>
            <person name="Ling A."/>
            <person name="Lombard V."/>
            <person name="Lucas S."/>
            <person name="Lundell T."/>
            <person name="Martin R."/>
            <person name="McLaughlin D.J."/>
            <person name="Morgenstern I."/>
            <person name="Morin E."/>
            <person name="Murat C."/>
            <person name="Nagy L.G."/>
            <person name="Nolan M."/>
            <person name="Ohm R.A."/>
            <person name="Patyshakuliyeva A."/>
            <person name="Rokas A."/>
            <person name="Ruiz-Duenas F.J."/>
            <person name="Sabat G."/>
            <person name="Salamov A."/>
            <person name="Samejima M."/>
            <person name="Schmutz J."/>
            <person name="Slot J.C."/>
            <person name="St John F."/>
            <person name="Stenlid J."/>
            <person name="Sun H."/>
            <person name="Sun S."/>
            <person name="Syed K."/>
            <person name="Tsang A."/>
            <person name="Wiebenga A."/>
            <person name="Young D."/>
            <person name="Pisabarro A."/>
            <person name="Eastwood D.C."/>
            <person name="Martin F."/>
            <person name="Cullen D."/>
            <person name="Hibbett D.S."/>
            <person name="Grigoriev I.V."/>
        </authorList>
    </citation>
    <scope>NUCLEOTIDE SEQUENCE</scope>
    <source>
        <strain evidence="2">FP-58527 SS1</strain>
    </source>
</reference>
<feature type="domain" description="Thioesterase" evidence="1">
    <location>
        <begin position="58"/>
        <end position="160"/>
    </location>
</feature>
<dbReference type="Proteomes" id="UP000015241">
    <property type="component" value="Unassembled WGS sequence"/>
</dbReference>
<accession>S8E1Q9</accession>
<dbReference type="STRING" id="743788.S8E1Q9"/>
<dbReference type="InterPro" id="IPR001031">
    <property type="entry name" value="Thioesterase"/>
</dbReference>
<evidence type="ECO:0000313" key="4">
    <source>
        <dbReference type="Proteomes" id="UP000015241"/>
    </source>
</evidence>
<evidence type="ECO:0000313" key="2">
    <source>
        <dbReference type="EMBL" id="EPS97318.1"/>
    </source>
</evidence>